<protein>
    <recommendedName>
        <fullName evidence="5">Transferrin-binding protein B C-lobe/N-lobe beta barrel domain-containing protein</fullName>
    </recommendedName>
</protein>
<evidence type="ECO:0000313" key="3">
    <source>
        <dbReference type="EMBL" id="WEK47375.1"/>
    </source>
</evidence>
<dbReference type="AlphaFoldDB" id="A0AAJ5X7I6"/>
<dbReference type="EMBL" id="CP119316">
    <property type="protein sequence ID" value="WEK47375.1"/>
    <property type="molecule type" value="Genomic_DNA"/>
</dbReference>
<sequence>MTYRTRFAAGVSLLPLGLLLAACGGGGVNSTPTPTPTPGTPTPTPGTPTPTPGTPTPTPATNDDLIGPLVSDSFKNVAGEMAVTKLGGTSQPAATASKPTLALTYDAASNTYTLTVGGRSKTFAPGDLSAAKSTSQAAVYEISAGGVTDTLTLTKPGTSGRFTYQYVGGAFWQRVDTAAHTAFVDVAAYGIQTPNASVPRAGSASYAVDVMGYETRRDGKAVNTLSGSGQLDVDFAKGIVVTSGTFASPDSGPIEFDGKATLSSNANGFTGVFSFYDYEHFTGTLEGRFYGPAAQEVGAVVNTQDNKGDAMVGVIIGRKDSTLGTNSSFVAPDHSQFFTADTQTVSVTHNDTTETYSGVSHGTAPVTVHFDPVTGKYMLISGDRAVIHTVEAQQQRFYPVDQVQVYQSEYRPSFKTLKYVTGMSWASRTVSGQNSQYDFRDFVYGFPTANSSVPKTGLAAFELTLGGTIVDKKYDGVDFPTELAAQVAYPSGGVLLADFGAGTLSLNAGLDVLAGHVELQGQGTISSAANGFTGTLTADGPDNDLHRHLLRQVLWPRRGGNRRHLLRLERTGRDADRLFRG</sequence>
<evidence type="ECO:0000256" key="2">
    <source>
        <dbReference type="SAM" id="SignalP"/>
    </source>
</evidence>
<organism evidence="3 4">
    <name type="scientific">Candidatus Andeanibacterium colombiense</name>
    <dbReference type="NCBI Taxonomy" id="3121345"/>
    <lineage>
        <taxon>Bacteria</taxon>
        <taxon>Pseudomonadati</taxon>
        <taxon>Pseudomonadota</taxon>
        <taxon>Alphaproteobacteria</taxon>
        <taxon>Sphingomonadales</taxon>
        <taxon>Sphingomonadaceae</taxon>
        <taxon>Candidatus Andeanibacterium</taxon>
    </lineage>
</organism>
<dbReference type="Gene3D" id="2.40.160.90">
    <property type="match status" value="1"/>
</dbReference>
<evidence type="ECO:0008006" key="5">
    <source>
        <dbReference type="Google" id="ProtNLM"/>
    </source>
</evidence>
<dbReference type="KEGG" id="acob:P0Y56_03560"/>
<reference evidence="3" key="1">
    <citation type="submission" date="2023-03" db="EMBL/GenBank/DDBJ databases">
        <title>Andean soil-derived lignocellulolytic bacterial consortium as a source of novel taxa and putative plastic-active enzymes.</title>
        <authorList>
            <person name="Diaz-Garcia L."/>
            <person name="Chuvochina M."/>
            <person name="Feuerriegel G."/>
            <person name="Bunk B."/>
            <person name="Sproer C."/>
            <person name="Streit W.R."/>
            <person name="Rodriguez L.M."/>
            <person name="Overmann J."/>
            <person name="Jimenez D.J."/>
        </authorList>
    </citation>
    <scope>NUCLEOTIDE SEQUENCE</scope>
    <source>
        <strain evidence="3">MAG 26</strain>
    </source>
</reference>
<evidence type="ECO:0000313" key="4">
    <source>
        <dbReference type="Proteomes" id="UP001218362"/>
    </source>
</evidence>
<evidence type="ECO:0000256" key="1">
    <source>
        <dbReference type="SAM" id="MobiDB-lite"/>
    </source>
</evidence>
<feature type="signal peptide" evidence="2">
    <location>
        <begin position="1"/>
        <end position="21"/>
    </location>
</feature>
<dbReference type="InterPro" id="IPR011250">
    <property type="entry name" value="OMP/PagP_B-barrel"/>
</dbReference>
<proteinExistence type="predicted"/>
<dbReference type="Proteomes" id="UP001218362">
    <property type="component" value="Chromosome"/>
</dbReference>
<dbReference type="PROSITE" id="PS51257">
    <property type="entry name" value="PROKAR_LIPOPROTEIN"/>
    <property type="match status" value="1"/>
</dbReference>
<feature type="compositionally biased region" description="Pro residues" evidence="1">
    <location>
        <begin position="33"/>
        <end position="58"/>
    </location>
</feature>
<feature type="region of interest" description="Disordered" evidence="1">
    <location>
        <begin position="29"/>
        <end position="62"/>
    </location>
</feature>
<feature type="chain" id="PRO_5042501570" description="Transferrin-binding protein B C-lobe/N-lobe beta barrel domain-containing protein" evidence="2">
    <location>
        <begin position="22"/>
        <end position="581"/>
    </location>
</feature>
<keyword evidence="2" id="KW-0732">Signal</keyword>
<name>A0AAJ5X7I6_9SPHN</name>
<accession>A0AAJ5X7I6</accession>
<dbReference type="SUPFAM" id="SSF56925">
    <property type="entry name" value="OMPA-like"/>
    <property type="match status" value="1"/>
</dbReference>
<gene>
    <name evidence="3" type="ORF">P0Y56_03560</name>
</gene>